<feature type="coiled-coil region" evidence="1">
    <location>
        <begin position="48"/>
        <end position="114"/>
    </location>
</feature>
<name>A0A6J6NXY0_9ZZZZ</name>
<proteinExistence type="predicted"/>
<evidence type="ECO:0000313" key="2">
    <source>
        <dbReference type="EMBL" id="CAB4691197.1"/>
    </source>
</evidence>
<gene>
    <name evidence="2" type="ORF">UFOPK2399_00728</name>
</gene>
<sequence length="166" mass="19208">MDVLVLIDKLDDLVHNAKAVPLTDQVRIDREEIYDILDQMRATIPEEIKQARWIVKERQEMLAEAKREQDRLLQEAREQAVREASQTEIVKLAERQAQEIVDDARRQARETRLEMEDWADGILATLESNLDKFLVAVRRGRERLHERSQETVVAGIGPIGGPDDPY</sequence>
<reference evidence="2" key="1">
    <citation type="submission" date="2020-05" db="EMBL/GenBank/DDBJ databases">
        <authorList>
            <person name="Chiriac C."/>
            <person name="Salcher M."/>
            <person name="Ghai R."/>
            <person name="Kavagutti S V."/>
        </authorList>
    </citation>
    <scope>NUCLEOTIDE SEQUENCE</scope>
</reference>
<protein>
    <submittedName>
        <fullName evidence="2">Unannotated protein</fullName>
    </submittedName>
</protein>
<dbReference type="AlphaFoldDB" id="A0A6J6NXY0"/>
<accession>A0A6J6NXY0</accession>
<dbReference type="EMBL" id="CAEZXP010000001">
    <property type="protein sequence ID" value="CAB4691197.1"/>
    <property type="molecule type" value="Genomic_DNA"/>
</dbReference>
<organism evidence="2">
    <name type="scientific">freshwater metagenome</name>
    <dbReference type="NCBI Taxonomy" id="449393"/>
    <lineage>
        <taxon>unclassified sequences</taxon>
        <taxon>metagenomes</taxon>
        <taxon>ecological metagenomes</taxon>
    </lineage>
</organism>
<keyword evidence="1" id="KW-0175">Coiled coil</keyword>
<evidence type="ECO:0000256" key="1">
    <source>
        <dbReference type="SAM" id="Coils"/>
    </source>
</evidence>